<evidence type="ECO:0000256" key="1">
    <source>
        <dbReference type="ARBA" id="ARBA00022691"/>
    </source>
</evidence>
<feature type="domain" description="Radical SAM core" evidence="5">
    <location>
        <begin position="115"/>
        <end position="329"/>
    </location>
</feature>
<dbReference type="CDD" id="cd21125">
    <property type="entry name" value="SPASM_AlbA-like"/>
    <property type="match status" value="1"/>
</dbReference>
<dbReference type="EMBL" id="LJZV01000036">
    <property type="protein sequence ID" value="KZD86598.1"/>
    <property type="molecule type" value="Genomic_DNA"/>
</dbReference>
<dbReference type="SFLD" id="SFLDS00029">
    <property type="entry name" value="Radical_SAM"/>
    <property type="match status" value="1"/>
</dbReference>
<dbReference type="GO" id="GO:0003824">
    <property type="term" value="F:catalytic activity"/>
    <property type="evidence" value="ECO:0007669"/>
    <property type="project" value="InterPro"/>
</dbReference>
<dbReference type="GO" id="GO:0051536">
    <property type="term" value="F:iron-sulfur cluster binding"/>
    <property type="evidence" value="ECO:0007669"/>
    <property type="project" value="UniProtKB-KW"/>
</dbReference>
<dbReference type="InterPro" id="IPR007197">
    <property type="entry name" value="rSAM"/>
</dbReference>
<dbReference type="RefSeq" id="WP_024573031.1">
    <property type="nucleotide sequence ID" value="NZ_CAJNQL010000002.1"/>
</dbReference>
<dbReference type="PANTHER" id="PTHR11228">
    <property type="entry name" value="RADICAL SAM DOMAIN PROTEIN"/>
    <property type="match status" value="1"/>
</dbReference>
<keyword evidence="3" id="KW-0408">Iron</keyword>
<evidence type="ECO:0000313" key="9">
    <source>
        <dbReference type="Proteomes" id="UP000665181"/>
    </source>
</evidence>
<keyword evidence="2" id="KW-0479">Metal-binding</keyword>
<dbReference type="SFLD" id="SFLDF00315">
    <property type="entry name" value="antilisterial_bacteriocin_subt"/>
    <property type="match status" value="1"/>
</dbReference>
<dbReference type="SFLD" id="SFLDG01067">
    <property type="entry name" value="SPASM/twitch_domain_containing"/>
    <property type="match status" value="1"/>
</dbReference>
<dbReference type="InterPro" id="IPR023885">
    <property type="entry name" value="4Fe4S-binding_SPASM_dom"/>
</dbReference>
<dbReference type="SUPFAM" id="SSF102114">
    <property type="entry name" value="Radical SAM enzymes"/>
    <property type="match status" value="1"/>
</dbReference>
<gene>
    <name evidence="7" type="primary">albA</name>
    <name evidence="6" type="ORF">B4122_4840</name>
    <name evidence="7" type="ORF">J5227_20685</name>
</gene>
<dbReference type="EMBL" id="JAGFPW010000030">
    <property type="protein sequence ID" value="MBO3796656.1"/>
    <property type="molecule type" value="Genomic_DNA"/>
</dbReference>
<dbReference type="InterPro" id="IPR006638">
    <property type="entry name" value="Elp3/MiaA/NifB-like_rSAM"/>
</dbReference>
<reference evidence="7" key="2">
    <citation type="submission" date="2021-03" db="EMBL/GenBank/DDBJ databases">
        <title>Isolation of Bacillus subtilis from fermented food sample.</title>
        <authorList>
            <person name="Lakshmanan V."/>
            <person name="Athira K."/>
            <person name="Rajagopal K."/>
        </authorList>
    </citation>
    <scope>NUCLEOTIDE SEQUENCE</scope>
    <source>
        <strain evidence="7">S1</strain>
    </source>
</reference>
<dbReference type="NCBIfam" id="NF012164">
    <property type="entry name" value="AlbA"/>
    <property type="match status" value="1"/>
</dbReference>
<evidence type="ECO:0000259" key="5">
    <source>
        <dbReference type="PROSITE" id="PS51918"/>
    </source>
</evidence>
<dbReference type="InterPro" id="IPR058240">
    <property type="entry name" value="rSAM_sf"/>
</dbReference>
<dbReference type="InterPro" id="IPR050377">
    <property type="entry name" value="Radical_SAM_PqqE_MftC-like"/>
</dbReference>
<dbReference type="AlphaFoldDB" id="A0A164Y7R5"/>
<reference evidence="6 8" key="1">
    <citation type="submission" date="2015-09" db="EMBL/GenBank/DDBJ databases">
        <title>Spore heat resistance.</title>
        <authorList>
            <person name="Boekhorst J."/>
            <person name="Berendsen E.M."/>
            <person name="Wells-Bennik M.H."/>
            <person name="Kuipers O.P."/>
        </authorList>
    </citation>
    <scope>NUCLEOTIDE SEQUENCE [LARGE SCALE GENOMIC DNA]</scope>
    <source>
        <strain evidence="6 8">B4122</strain>
    </source>
</reference>
<dbReference type="GO" id="GO:0046872">
    <property type="term" value="F:metal ion binding"/>
    <property type="evidence" value="ECO:0007669"/>
    <property type="project" value="UniProtKB-KW"/>
</dbReference>
<dbReference type="Proteomes" id="UP000665181">
    <property type="component" value="Unassembled WGS sequence"/>
</dbReference>
<dbReference type="Pfam" id="PF04055">
    <property type="entry name" value="Radical_SAM"/>
    <property type="match status" value="1"/>
</dbReference>
<evidence type="ECO:0000313" key="8">
    <source>
        <dbReference type="Proteomes" id="UP000076442"/>
    </source>
</evidence>
<dbReference type="InterPro" id="IPR013785">
    <property type="entry name" value="Aldolase_TIM"/>
</dbReference>
<evidence type="ECO:0000256" key="4">
    <source>
        <dbReference type="ARBA" id="ARBA00023014"/>
    </source>
</evidence>
<dbReference type="Pfam" id="PF13186">
    <property type="entry name" value="SPASM"/>
    <property type="match status" value="1"/>
</dbReference>
<protein>
    <submittedName>
        <fullName evidence="6">Radical SAM domain heme biosynthesis protein</fullName>
    </submittedName>
    <submittedName>
        <fullName evidence="7">Subtilosin maturase AlbA</fullName>
    </submittedName>
</protein>
<dbReference type="PROSITE" id="PS51918">
    <property type="entry name" value="RADICAL_SAM"/>
    <property type="match status" value="1"/>
</dbReference>
<dbReference type="PANTHER" id="PTHR11228:SF7">
    <property type="entry name" value="PQQA PEPTIDE CYCLASE"/>
    <property type="match status" value="1"/>
</dbReference>
<sequence length="448" mass="51491">MFIEQMFPFINESVRVHQLPEGGVLEIDYLRDNVSISDFEYLDLNKTAYELCMRMDGQKTAEQILAEQCAVYDESPEDHKDWYYDMLNMLQNKQVIQLGNRASRHTITTSGSNEFPMPLHATFELTHRCNLKCAHCYLESSPEALGTVSIEQFKKTADMLFDNGVLTCEITGGEIFVHPNANEILDYVCKKFKKVAVLTNGTLMRKESLELLKTYKQKIIVGISLDSVNSEVHDSFRGRKGSFAQTCKTIKLLSDHGIFVRVAMSVFEKNMWEIHDMAQKVRDLGAKAFSYNWVDDFGRGRDIVHPTKDAEQHRKFMEYEQNVIDEFKDLIPIIPYERKRAANCGAGWKSIVISPFGEVRPCALFPKEFSLGNIFHDSYESIFNSPLVHKLWQAQAPRFSEHCMKDKCPFSGYCGGCYLKGLNSNKYHRKNICSWAKNEQLEDVVQLI</sequence>
<evidence type="ECO:0000256" key="3">
    <source>
        <dbReference type="ARBA" id="ARBA00023004"/>
    </source>
</evidence>
<dbReference type="SMART" id="SM00729">
    <property type="entry name" value="Elp3"/>
    <property type="match status" value="1"/>
</dbReference>
<accession>A0A164Y7R5</accession>
<dbReference type="CDD" id="cd01335">
    <property type="entry name" value="Radical_SAM"/>
    <property type="match status" value="1"/>
</dbReference>
<dbReference type="NCBIfam" id="TIGR04085">
    <property type="entry name" value="rSAM_more_4Fe4S"/>
    <property type="match status" value="1"/>
</dbReference>
<organism evidence="7 9">
    <name type="scientific">Bacillus subtilis</name>
    <dbReference type="NCBI Taxonomy" id="1423"/>
    <lineage>
        <taxon>Bacteria</taxon>
        <taxon>Bacillati</taxon>
        <taxon>Bacillota</taxon>
        <taxon>Bacilli</taxon>
        <taxon>Bacillales</taxon>
        <taxon>Bacillaceae</taxon>
        <taxon>Bacillus</taxon>
    </lineage>
</organism>
<name>A0A164Y7R5_BACIU</name>
<comment type="caution">
    <text evidence="7">The sequence shown here is derived from an EMBL/GenBank/DDBJ whole genome shotgun (WGS) entry which is preliminary data.</text>
</comment>
<dbReference type="Gene3D" id="1.10.10.1150">
    <property type="entry name" value="Coenzyme PQQ synthesis protein D (PqqD)"/>
    <property type="match status" value="1"/>
</dbReference>
<evidence type="ECO:0000256" key="2">
    <source>
        <dbReference type="ARBA" id="ARBA00022723"/>
    </source>
</evidence>
<dbReference type="Proteomes" id="UP000076442">
    <property type="component" value="Unassembled WGS sequence"/>
</dbReference>
<evidence type="ECO:0000313" key="6">
    <source>
        <dbReference type="EMBL" id="KZD86598.1"/>
    </source>
</evidence>
<evidence type="ECO:0000313" key="7">
    <source>
        <dbReference type="EMBL" id="MBO3796656.1"/>
    </source>
</evidence>
<proteinExistence type="predicted"/>
<keyword evidence="4" id="KW-0411">Iron-sulfur</keyword>
<dbReference type="InterPro" id="IPR041881">
    <property type="entry name" value="PqqD_sf"/>
</dbReference>
<dbReference type="SFLD" id="SFLDG01216">
    <property type="entry name" value="thioether_bond_formation_requi"/>
    <property type="match status" value="1"/>
</dbReference>
<dbReference type="Gene3D" id="3.20.20.70">
    <property type="entry name" value="Aldolase class I"/>
    <property type="match status" value="1"/>
</dbReference>
<dbReference type="SFLD" id="SFLDG01386">
    <property type="entry name" value="main_SPASM_domain-containing"/>
    <property type="match status" value="1"/>
</dbReference>
<keyword evidence="1" id="KW-0949">S-adenosyl-L-methionine</keyword>